<accession>A0AAV2A238</accession>
<keyword evidence="8" id="KW-1185">Reference proteome</keyword>
<sequence length="38" mass="4488">MRHYRLHTKEKPHSCDACGGAFSRRDTLKKHISRKHAK</sequence>
<dbReference type="InterPro" id="IPR036236">
    <property type="entry name" value="Znf_C2H2_sf"/>
</dbReference>
<dbReference type="PROSITE" id="PS50157">
    <property type="entry name" value="ZINC_FINGER_C2H2_2"/>
    <property type="match status" value="1"/>
</dbReference>
<evidence type="ECO:0000256" key="4">
    <source>
        <dbReference type="ARBA" id="ARBA00022833"/>
    </source>
</evidence>
<dbReference type="Proteomes" id="UP001497382">
    <property type="component" value="Unassembled WGS sequence"/>
</dbReference>
<evidence type="ECO:0000313" key="8">
    <source>
        <dbReference type="Proteomes" id="UP001497382"/>
    </source>
</evidence>
<evidence type="ECO:0000256" key="2">
    <source>
        <dbReference type="ARBA" id="ARBA00022737"/>
    </source>
</evidence>
<dbReference type="InterPro" id="IPR013087">
    <property type="entry name" value="Znf_C2H2_type"/>
</dbReference>
<dbReference type="SUPFAM" id="SSF57667">
    <property type="entry name" value="beta-beta-alpha zinc fingers"/>
    <property type="match status" value="1"/>
</dbReference>
<protein>
    <recommendedName>
        <fullName evidence="6">C2H2-type domain-containing protein</fullName>
    </recommendedName>
</protein>
<dbReference type="EMBL" id="CAXIEN010000108">
    <property type="protein sequence ID" value="CAL1278080.1"/>
    <property type="molecule type" value="Genomic_DNA"/>
</dbReference>
<keyword evidence="3 5" id="KW-0863">Zinc-finger</keyword>
<dbReference type="GO" id="GO:0008270">
    <property type="term" value="F:zinc ion binding"/>
    <property type="evidence" value="ECO:0007669"/>
    <property type="project" value="UniProtKB-KW"/>
</dbReference>
<keyword evidence="2" id="KW-0677">Repeat</keyword>
<evidence type="ECO:0000256" key="5">
    <source>
        <dbReference type="PROSITE-ProRule" id="PRU00042"/>
    </source>
</evidence>
<organism evidence="7 8">
    <name type="scientific">Larinioides sclopetarius</name>
    <dbReference type="NCBI Taxonomy" id="280406"/>
    <lineage>
        <taxon>Eukaryota</taxon>
        <taxon>Metazoa</taxon>
        <taxon>Ecdysozoa</taxon>
        <taxon>Arthropoda</taxon>
        <taxon>Chelicerata</taxon>
        <taxon>Arachnida</taxon>
        <taxon>Araneae</taxon>
        <taxon>Araneomorphae</taxon>
        <taxon>Entelegynae</taxon>
        <taxon>Araneoidea</taxon>
        <taxon>Araneidae</taxon>
        <taxon>Larinioides</taxon>
    </lineage>
</organism>
<comment type="caution">
    <text evidence="7">The sequence shown here is derived from an EMBL/GenBank/DDBJ whole genome shotgun (WGS) entry which is preliminary data.</text>
</comment>
<evidence type="ECO:0000313" key="7">
    <source>
        <dbReference type="EMBL" id="CAL1278080.1"/>
    </source>
</evidence>
<dbReference type="AlphaFoldDB" id="A0AAV2A238"/>
<dbReference type="PROSITE" id="PS00028">
    <property type="entry name" value="ZINC_FINGER_C2H2_1"/>
    <property type="match status" value="1"/>
</dbReference>
<dbReference type="FunFam" id="3.30.160.60:FF:000624">
    <property type="entry name" value="zinc finger protein 697"/>
    <property type="match status" value="1"/>
</dbReference>
<evidence type="ECO:0000256" key="3">
    <source>
        <dbReference type="ARBA" id="ARBA00022771"/>
    </source>
</evidence>
<gene>
    <name evidence="7" type="ORF">LARSCL_LOCUS9585</name>
</gene>
<keyword evidence="1" id="KW-0479">Metal-binding</keyword>
<evidence type="ECO:0000259" key="6">
    <source>
        <dbReference type="PROSITE" id="PS50157"/>
    </source>
</evidence>
<name>A0AAV2A238_9ARAC</name>
<evidence type="ECO:0000256" key="1">
    <source>
        <dbReference type="ARBA" id="ARBA00022723"/>
    </source>
</evidence>
<reference evidence="7 8" key="1">
    <citation type="submission" date="2024-04" db="EMBL/GenBank/DDBJ databases">
        <authorList>
            <person name="Rising A."/>
            <person name="Reimegard J."/>
            <person name="Sonavane S."/>
            <person name="Akerstrom W."/>
            <person name="Nylinder S."/>
            <person name="Hedman E."/>
            <person name="Kallberg Y."/>
        </authorList>
    </citation>
    <scope>NUCLEOTIDE SEQUENCE [LARGE SCALE GENOMIC DNA]</scope>
</reference>
<dbReference type="Gene3D" id="3.30.160.60">
    <property type="entry name" value="Classic Zinc Finger"/>
    <property type="match status" value="1"/>
</dbReference>
<feature type="domain" description="C2H2-type" evidence="6">
    <location>
        <begin position="13"/>
        <end position="38"/>
    </location>
</feature>
<proteinExistence type="predicted"/>
<keyword evidence="4" id="KW-0862">Zinc</keyword>